<dbReference type="InterPro" id="IPR008969">
    <property type="entry name" value="CarboxyPept-like_regulatory"/>
</dbReference>
<keyword evidence="7" id="KW-0675">Receptor</keyword>
<comment type="caution">
    <text evidence="7">The sequence shown here is derived from an EMBL/GenBank/DDBJ whole genome shotgun (WGS) entry which is preliminary data.</text>
</comment>
<dbReference type="GO" id="GO:0009279">
    <property type="term" value="C:cell outer membrane"/>
    <property type="evidence" value="ECO:0007669"/>
    <property type="project" value="UniProtKB-SubCell"/>
</dbReference>
<dbReference type="InterPro" id="IPR012910">
    <property type="entry name" value="Plug_dom"/>
</dbReference>
<comment type="similarity">
    <text evidence="4">Belongs to the TonB-dependent receptor family.</text>
</comment>
<evidence type="ECO:0000256" key="3">
    <source>
        <dbReference type="ARBA" id="ARBA00023237"/>
    </source>
</evidence>
<name>A0A420FAN0_9SPHI</name>
<evidence type="ECO:0000313" key="8">
    <source>
        <dbReference type="Proteomes" id="UP000286402"/>
    </source>
</evidence>
<dbReference type="Pfam" id="PF00593">
    <property type="entry name" value="TonB_dep_Rec_b-barrel"/>
    <property type="match status" value="1"/>
</dbReference>
<feature type="domain" description="TonB-dependent receptor plug" evidence="6">
    <location>
        <begin position="232"/>
        <end position="321"/>
    </location>
</feature>
<organism evidence="7 8">
    <name type="scientific">Sphingobacterium siyangense</name>
    <dbReference type="NCBI Taxonomy" id="459529"/>
    <lineage>
        <taxon>Bacteria</taxon>
        <taxon>Pseudomonadati</taxon>
        <taxon>Bacteroidota</taxon>
        <taxon>Sphingobacteriia</taxon>
        <taxon>Sphingobacteriales</taxon>
        <taxon>Sphingobacteriaceae</taxon>
        <taxon>Sphingobacterium</taxon>
    </lineage>
</organism>
<dbReference type="Pfam" id="PF07715">
    <property type="entry name" value="Plug"/>
    <property type="match status" value="1"/>
</dbReference>
<evidence type="ECO:0000259" key="6">
    <source>
        <dbReference type="Pfam" id="PF07715"/>
    </source>
</evidence>
<dbReference type="InterPro" id="IPR036942">
    <property type="entry name" value="Beta-barrel_TonB_sf"/>
</dbReference>
<dbReference type="Pfam" id="PF13620">
    <property type="entry name" value="CarboxypepD_reg"/>
    <property type="match status" value="1"/>
</dbReference>
<dbReference type="PANTHER" id="PTHR40980:SF4">
    <property type="entry name" value="TONB-DEPENDENT RECEPTOR-LIKE BETA-BARREL DOMAIN-CONTAINING PROTEIN"/>
    <property type="match status" value="1"/>
</dbReference>
<feature type="domain" description="TonB-dependent receptor-like beta-barrel" evidence="5">
    <location>
        <begin position="645"/>
        <end position="1076"/>
    </location>
</feature>
<dbReference type="SUPFAM" id="SSF56935">
    <property type="entry name" value="Porins"/>
    <property type="match status" value="1"/>
</dbReference>
<keyword evidence="4" id="KW-0798">TonB box</keyword>
<dbReference type="InterPro" id="IPR000531">
    <property type="entry name" value="Beta-barrel_TonB"/>
</dbReference>
<proteinExistence type="inferred from homology"/>
<dbReference type="Gene3D" id="2.40.170.20">
    <property type="entry name" value="TonB-dependent receptor, beta-barrel domain"/>
    <property type="match status" value="1"/>
</dbReference>
<reference evidence="7 8" key="1">
    <citation type="submission" date="2016-07" db="EMBL/GenBank/DDBJ databases">
        <title>Genome analysis of Sphingobacterium siyangense T12B17.</title>
        <authorList>
            <person name="Xu D."/>
            <person name="Su Y."/>
            <person name="Zheng S."/>
        </authorList>
    </citation>
    <scope>NUCLEOTIDE SEQUENCE [LARGE SCALE GENOMIC DNA]</scope>
    <source>
        <strain evidence="7 8">T12B17</strain>
    </source>
</reference>
<dbReference type="InterPro" id="IPR037066">
    <property type="entry name" value="Plug_dom_sf"/>
</dbReference>
<evidence type="ECO:0000256" key="1">
    <source>
        <dbReference type="ARBA" id="ARBA00004442"/>
    </source>
</evidence>
<keyword evidence="8" id="KW-1185">Reference proteome</keyword>
<keyword evidence="3" id="KW-0998">Cell outer membrane</keyword>
<dbReference type="Gene3D" id="2.60.40.1120">
    <property type="entry name" value="Carboxypeptidase-like, regulatory domain"/>
    <property type="match status" value="1"/>
</dbReference>
<evidence type="ECO:0000256" key="2">
    <source>
        <dbReference type="ARBA" id="ARBA00023136"/>
    </source>
</evidence>
<dbReference type="PANTHER" id="PTHR40980">
    <property type="entry name" value="PLUG DOMAIN-CONTAINING PROTEIN"/>
    <property type="match status" value="1"/>
</dbReference>
<dbReference type="Gene3D" id="2.170.130.10">
    <property type="entry name" value="TonB-dependent receptor, plug domain"/>
    <property type="match status" value="1"/>
</dbReference>
<dbReference type="EMBL" id="MCAQ01000030">
    <property type="protein sequence ID" value="RKF30002.1"/>
    <property type="molecule type" value="Genomic_DNA"/>
</dbReference>
<dbReference type="AlphaFoldDB" id="A0A420FAN0"/>
<gene>
    <name evidence="7" type="ORF">BCY89_19500</name>
</gene>
<dbReference type="Proteomes" id="UP000286402">
    <property type="component" value="Unassembled WGS sequence"/>
</dbReference>
<evidence type="ECO:0000259" key="5">
    <source>
        <dbReference type="Pfam" id="PF00593"/>
    </source>
</evidence>
<keyword evidence="2 4" id="KW-0472">Membrane</keyword>
<evidence type="ECO:0000256" key="4">
    <source>
        <dbReference type="RuleBase" id="RU003357"/>
    </source>
</evidence>
<evidence type="ECO:0000313" key="7">
    <source>
        <dbReference type="EMBL" id="RKF30002.1"/>
    </source>
</evidence>
<dbReference type="SUPFAM" id="SSF49464">
    <property type="entry name" value="Carboxypeptidase regulatory domain-like"/>
    <property type="match status" value="1"/>
</dbReference>
<protein>
    <submittedName>
        <fullName evidence="7">TonB-dependent receptor</fullName>
    </submittedName>
</protein>
<accession>A0A420FAN0</accession>
<sequence>MKFNQYVTKNDIKFMIKTSLVGLLLSIVSVEILLASVVHGQLLNREISISFSESSIPAVFERLESQNIHIAFDAAKYNLSKKKVSSKIFIKSSVRDVMHYLLKETNLTAIDNGVYITLTEKTIQQSGRISGKIIDDRGQPLANASIKLVGMNKSTQTSLDGSYGFIVATGVYTLEVSYLSYRTQRIEGVKVESGQRTALNIEMKAQVNALETAVVTVPFKKASVAGLYAAQKNAASVTDGISAEQIARTPDNDMGQVLKRVTGLTTVNNRNVIVRGMSDRYNQAMLDGVVIPSTSQNRRDFSFDIIPTEMVSSVVVNKTATPDVSAEFSGGQVSVNTLDIPEKNFTSIQYGIGGNSRTTGKDFYRLGERKTSEFFGFNHSSSKQPQGIQPWFWNAEARRLDAPPGYILNDPKLNEEFLMPGSTLKYNDIDAIEQSKLVNADAMKLYRYKASPNQNLRFALGRRYAISNGLLFGFSASANIRNEQNIVPFNNVRGSGIINGYGEKQHMIESDTIGQNGAGTSYRFNSSSGLVANFGVKGQDFKLAFKNMYARTFNNNYSENIRATFTNLSSPPTKNQYQLPETMSLQQHQLSGEYQLPWDIKAEGMFAYNRIQQQILDERKLRYGLTTIIDGNYIFQSPNLLSLSNWSNHSETGFDSRMWTEINEHDYNWAMAFSRMFGTGKVVSTLVKVGYQGWKKNRDLSVFRLLPFTRSYLPDDPSKGAPAIEMPYDVLLSAANIGNGIGQAYYYPEPIGGSVYDGAMNSHASYFMLDQKFWNKLRLVYGLRAEYYNLQNRQDEMFRKQNGDPNEDNNKLLLYKLMIREKNWKLLPSINATYSVSNTFNVRGSYSKTAIRPDFRETGFFGFYDFELDAIVSGDNVESTFIDNVDMRLEWYPSPGEIISLTGFYKYLDKPIELIENEDVSPGSAYVFNNMESAKNMGIEFEIRKNLGFLGEADWLSKAFINANGTLLKSEVNALSQWRHKLVDNVTVAERQKNRAPNQDRPLVGQSPWLLNLGVGYWGDDFGITTSYNHRGYRTNTASVNPNRVEYELAPRQLDLQVYKRFLRQQLEIKFNAANLLDEWTQYYQNQSAYSESKGENGEKIFDLVKGDNKYNRADDDIITYRKKDGRRFNLSLIYSF</sequence>
<comment type="subcellular location">
    <subcellularLocation>
        <location evidence="1 4">Cell outer membrane</location>
    </subcellularLocation>
</comment>